<evidence type="ECO:0000256" key="6">
    <source>
        <dbReference type="PROSITE-ProRule" id="PRU00259"/>
    </source>
</evidence>
<keyword evidence="8" id="KW-1185">Reference proteome</keyword>
<sequence length="448" mass="48911">MLTRERESESEYSLPNSNLAAQLESLPTMVAGVWSDDTSLQLEATRQFCEMLSLDVIPIEEVIRAGVVPRFVEFLAREECPKLQLNAVSLLTNIASGTSENTKVVIDHGAVPIFVMLLSSPSDDIREQAVWALGNVAVDSLSCRDLVLNHGVLVPLLAQLNEHAKLSMLRIATCTLAILCRGNPEPSFEQVRPAVPALGRLIFSNDEEVLTEACWALSYLSVSNGPKGQIQALIEAGVCPQLVQLLGHPSRLVLIPALCTVSNISMGDGMHVQCLINHGALPCLLNLLTHQFENSILREACWAISSFTAGDTEQKQAVIDAGLIAPLVSLLENAELDIQKEAAWALSNASYGTPEQIKYLISQGCIKPLCELLICPDPAVINVCLDALGNILVLAEKEKRLGNSGYAQMIEDAEVFGKFRDLLRHDNSEIREMAVDILNWLEEEADEQ</sequence>
<name>A0AAN9I6T6_CLITE</name>
<accession>A0AAN9I6T6</accession>
<keyword evidence="3" id="KW-0677">Repeat</keyword>
<gene>
    <name evidence="7" type="ORF">RJT34_29883</name>
</gene>
<evidence type="ECO:0000256" key="1">
    <source>
        <dbReference type="ARBA" id="ARBA00010394"/>
    </source>
</evidence>
<dbReference type="Proteomes" id="UP001359559">
    <property type="component" value="Unassembled WGS sequence"/>
</dbReference>
<keyword evidence="2 5" id="KW-0813">Transport</keyword>
<keyword evidence="4 5" id="KW-0653">Protein transport</keyword>
<organism evidence="7 8">
    <name type="scientific">Clitoria ternatea</name>
    <name type="common">Butterfly pea</name>
    <dbReference type="NCBI Taxonomy" id="43366"/>
    <lineage>
        <taxon>Eukaryota</taxon>
        <taxon>Viridiplantae</taxon>
        <taxon>Streptophyta</taxon>
        <taxon>Embryophyta</taxon>
        <taxon>Tracheophyta</taxon>
        <taxon>Spermatophyta</taxon>
        <taxon>Magnoliopsida</taxon>
        <taxon>eudicotyledons</taxon>
        <taxon>Gunneridae</taxon>
        <taxon>Pentapetalae</taxon>
        <taxon>rosids</taxon>
        <taxon>fabids</taxon>
        <taxon>Fabales</taxon>
        <taxon>Fabaceae</taxon>
        <taxon>Papilionoideae</taxon>
        <taxon>50 kb inversion clade</taxon>
        <taxon>NPAAA clade</taxon>
        <taxon>indigoferoid/millettioid clade</taxon>
        <taxon>Phaseoleae</taxon>
        <taxon>Clitoria</taxon>
    </lineage>
</organism>
<reference evidence="7 8" key="1">
    <citation type="submission" date="2024-01" db="EMBL/GenBank/DDBJ databases">
        <title>The genomes of 5 underutilized Papilionoideae crops provide insights into root nodulation and disease resistance.</title>
        <authorList>
            <person name="Yuan L."/>
        </authorList>
    </citation>
    <scope>NUCLEOTIDE SEQUENCE [LARGE SCALE GENOMIC DNA]</scope>
    <source>
        <strain evidence="7">LY-2023</strain>
        <tissue evidence="7">Leaf</tissue>
    </source>
</reference>
<dbReference type="EMBL" id="JAYKXN010000008">
    <property type="protein sequence ID" value="KAK7262316.1"/>
    <property type="molecule type" value="Genomic_DNA"/>
</dbReference>
<evidence type="ECO:0000256" key="4">
    <source>
        <dbReference type="ARBA" id="ARBA00022927"/>
    </source>
</evidence>
<dbReference type="InterPro" id="IPR000225">
    <property type="entry name" value="Armadillo"/>
</dbReference>
<dbReference type="GO" id="GO:0061608">
    <property type="term" value="F:nuclear import signal receptor activity"/>
    <property type="evidence" value="ECO:0007669"/>
    <property type="project" value="InterPro"/>
</dbReference>
<feature type="repeat" description="ARM" evidence="6">
    <location>
        <begin position="279"/>
        <end position="322"/>
    </location>
</feature>
<evidence type="ECO:0000256" key="3">
    <source>
        <dbReference type="ARBA" id="ARBA00022737"/>
    </source>
</evidence>
<feature type="repeat" description="ARM" evidence="6">
    <location>
        <begin position="66"/>
        <end position="109"/>
    </location>
</feature>
<dbReference type="Pfam" id="PF00514">
    <property type="entry name" value="Arm"/>
    <property type="match status" value="7"/>
</dbReference>
<evidence type="ECO:0000256" key="2">
    <source>
        <dbReference type="ARBA" id="ARBA00022448"/>
    </source>
</evidence>
<dbReference type="SMART" id="SM00185">
    <property type="entry name" value="ARM"/>
    <property type="match status" value="8"/>
</dbReference>
<dbReference type="SUPFAM" id="SSF48371">
    <property type="entry name" value="ARM repeat"/>
    <property type="match status" value="1"/>
</dbReference>
<dbReference type="InterPro" id="IPR011989">
    <property type="entry name" value="ARM-like"/>
</dbReference>
<evidence type="ECO:0000313" key="8">
    <source>
        <dbReference type="Proteomes" id="UP001359559"/>
    </source>
</evidence>
<evidence type="ECO:0000256" key="5">
    <source>
        <dbReference type="PIRNR" id="PIRNR005673"/>
    </source>
</evidence>
<dbReference type="PANTHER" id="PTHR23316">
    <property type="entry name" value="IMPORTIN ALPHA"/>
    <property type="match status" value="1"/>
</dbReference>
<proteinExistence type="inferred from homology"/>
<dbReference type="InterPro" id="IPR016024">
    <property type="entry name" value="ARM-type_fold"/>
</dbReference>
<evidence type="ECO:0000313" key="7">
    <source>
        <dbReference type="EMBL" id="KAK7262316.1"/>
    </source>
</evidence>
<dbReference type="GO" id="GO:0005737">
    <property type="term" value="C:cytoplasm"/>
    <property type="evidence" value="ECO:0007669"/>
    <property type="project" value="InterPro"/>
</dbReference>
<dbReference type="InterPro" id="IPR024931">
    <property type="entry name" value="Importin_alpha"/>
</dbReference>
<feature type="repeat" description="ARM" evidence="6">
    <location>
        <begin position="322"/>
        <end position="364"/>
    </location>
</feature>
<feature type="repeat" description="ARM" evidence="6">
    <location>
        <begin position="109"/>
        <end position="151"/>
    </location>
</feature>
<comment type="similarity">
    <text evidence="1 5">Belongs to the importin alpha family.</text>
</comment>
<protein>
    <recommendedName>
        <fullName evidence="5">Importin subunit alpha</fullName>
    </recommendedName>
</protein>
<comment type="caution">
    <text evidence="7">The sequence shown here is derived from an EMBL/GenBank/DDBJ whole genome shotgun (WGS) entry which is preliminary data.</text>
</comment>
<dbReference type="AlphaFoldDB" id="A0AAN9I6T6"/>
<dbReference type="GO" id="GO:0006606">
    <property type="term" value="P:protein import into nucleus"/>
    <property type="evidence" value="ECO:0007669"/>
    <property type="project" value="InterPro"/>
</dbReference>
<dbReference type="Gene3D" id="1.25.10.10">
    <property type="entry name" value="Leucine-rich Repeat Variant"/>
    <property type="match status" value="1"/>
</dbReference>
<dbReference type="PIRSF" id="PIRSF005673">
    <property type="entry name" value="Importin_alpha"/>
    <property type="match status" value="1"/>
</dbReference>
<dbReference type="PROSITE" id="PS50176">
    <property type="entry name" value="ARM_REPEAT"/>
    <property type="match status" value="4"/>
</dbReference>